<dbReference type="AlphaFoldDB" id="A0A7K1XTZ0"/>
<evidence type="ECO:0000256" key="3">
    <source>
        <dbReference type="SAM" id="SignalP"/>
    </source>
</evidence>
<dbReference type="Proteomes" id="UP000451233">
    <property type="component" value="Unassembled WGS sequence"/>
</dbReference>
<keyword evidence="5" id="KW-1185">Reference proteome</keyword>
<feature type="coiled-coil region" evidence="1">
    <location>
        <begin position="54"/>
        <end position="92"/>
    </location>
</feature>
<sequence>MKHRVYKIFLLAVVLGLGTVTTFAQEPVPPARPAEAPKSPIAGSRTSIYQTPEVKALRDQQTELQKQLREVNKKISAEISRAAAERNKAYQERVKLYRDSTAKLRLNQAYTTHTQLLDLDNRLAAVNGRINAATTRLNHSFDFDSAFDSKNFKGVEKSKTVSKSYSLSANDRLSINNQYGKVTINTWAKNEVKVDIEIKAYHSTEEEAKELLDGVTIDDGKAGNLVTFKTNIERKKTQDKDNWWGIKSSNGVVERRGVQVNYVVYMPAKSGLDITNKYGSVELPDFDGQVTANISYGPLKAGRLTNNANNIKVSYSAATVSSLESGNFTIQYGKANIELANNANLNLDYASGSRIGKLTNGADLNLKYSGGLKIDQIDPKGKNLVINSSFSPMSLNLGDNNVSFDVTVIYAGFNYADNKVNIISKDPADGAKGRSFTQNYKGQYGGKGSDSKVTIKSTYGSVQFL</sequence>
<proteinExistence type="predicted"/>
<reference evidence="4 5" key="1">
    <citation type="submission" date="2019-11" db="EMBL/GenBank/DDBJ databases">
        <title>Pedobacter sp. HMF7056 Genome sequencing and assembly.</title>
        <authorList>
            <person name="Kang H."/>
            <person name="Kim H."/>
            <person name="Joh K."/>
        </authorList>
    </citation>
    <scope>NUCLEOTIDE SEQUENCE [LARGE SCALE GENOMIC DNA]</scope>
    <source>
        <strain evidence="4 5">HMF7056</strain>
    </source>
</reference>
<evidence type="ECO:0000256" key="2">
    <source>
        <dbReference type="SAM" id="MobiDB-lite"/>
    </source>
</evidence>
<keyword evidence="3" id="KW-0732">Signal</keyword>
<evidence type="ECO:0000313" key="5">
    <source>
        <dbReference type="Proteomes" id="UP000451233"/>
    </source>
</evidence>
<dbReference type="EMBL" id="WVHS01000001">
    <property type="protein sequence ID" value="MXV13976.1"/>
    <property type="molecule type" value="Genomic_DNA"/>
</dbReference>
<name>A0A7K1XTZ0_9SPHI</name>
<keyword evidence="1" id="KW-0175">Coiled coil</keyword>
<feature type="signal peptide" evidence="3">
    <location>
        <begin position="1"/>
        <end position="24"/>
    </location>
</feature>
<evidence type="ECO:0000313" key="4">
    <source>
        <dbReference type="EMBL" id="MXV13976.1"/>
    </source>
</evidence>
<organism evidence="4 5">
    <name type="scientific">Hufsiella ginkgonis</name>
    <dbReference type="NCBI Taxonomy" id="2695274"/>
    <lineage>
        <taxon>Bacteria</taxon>
        <taxon>Pseudomonadati</taxon>
        <taxon>Bacteroidota</taxon>
        <taxon>Sphingobacteriia</taxon>
        <taxon>Sphingobacteriales</taxon>
        <taxon>Sphingobacteriaceae</taxon>
        <taxon>Hufsiella</taxon>
    </lineage>
</organism>
<evidence type="ECO:0000256" key="1">
    <source>
        <dbReference type="SAM" id="Coils"/>
    </source>
</evidence>
<gene>
    <name evidence="4" type="ORF">GS398_01580</name>
</gene>
<evidence type="ECO:0008006" key="6">
    <source>
        <dbReference type="Google" id="ProtNLM"/>
    </source>
</evidence>
<dbReference type="RefSeq" id="WP_160904990.1">
    <property type="nucleotide sequence ID" value="NZ_WVHS01000001.1"/>
</dbReference>
<feature type="chain" id="PRO_5029564946" description="DUF4097 family beta strand repeat protein" evidence="3">
    <location>
        <begin position="25"/>
        <end position="465"/>
    </location>
</feature>
<comment type="caution">
    <text evidence="4">The sequence shown here is derived from an EMBL/GenBank/DDBJ whole genome shotgun (WGS) entry which is preliminary data.</text>
</comment>
<protein>
    <recommendedName>
        <fullName evidence="6">DUF4097 family beta strand repeat protein</fullName>
    </recommendedName>
</protein>
<accession>A0A7K1XTZ0</accession>
<feature type="region of interest" description="Disordered" evidence="2">
    <location>
        <begin position="27"/>
        <end position="47"/>
    </location>
</feature>